<sequence length="123" mass="13617">MTWTADPANAAPAPEVLAVTTTTDDPERAAELAGRAVELRLAACAQVGSPITSFYRWQGETHRDQEWPVVFKTPAARYRELETYLREAHTYDEPQITAVSVTRGSPGYLEWVATETAGHDEEP</sequence>
<reference evidence="2 3" key="1">
    <citation type="submission" date="2020-03" db="EMBL/GenBank/DDBJ databases">
        <title>Draft genome of Streptomyces sp. ventii, isolated from the Axial Seamount in the Pacific Ocean, and resequencing of the two type strains Streptomyces lonarensis strain NCL 716 and Streptomyces bohaiensis strain 11A07.</title>
        <authorList>
            <person name="Loughran R.M."/>
            <person name="Pfannmuller K.M."/>
            <person name="Wasson B.J."/>
            <person name="Deadmond M.C."/>
            <person name="Paddock B.E."/>
            <person name="Koyack M.J."/>
            <person name="Gallegos D.A."/>
            <person name="Mitchell E.A."/>
            <person name="Ushijima B."/>
            <person name="Saw J.H."/>
            <person name="Mcphail K.L."/>
            <person name="Videau P."/>
        </authorList>
    </citation>
    <scope>NUCLEOTIDE SEQUENCE [LARGE SCALE GENOMIC DNA]</scope>
    <source>
        <strain evidence="2 3">NCL716</strain>
    </source>
</reference>
<comment type="caution">
    <text evidence="2">The sequence shown here is derived from an EMBL/GenBank/DDBJ whole genome shotgun (WGS) entry which is preliminary data.</text>
</comment>
<dbReference type="GO" id="GO:0005507">
    <property type="term" value="F:copper ion binding"/>
    <property type="evidence" value="ECO:0007669"/>
    <property type="project" value="TreeGrafter"/>
</dbReference>
<dbReference type="InterPro" id="IPR015867">
    <property type="entry name" value="N-reg_PII/ATP_PRibTrfase_C"/>
</dbReference>
<evidence type="ECO:0000256" key="1">
    <source>
        <dbReference type="ARBA" id="ARBA00010169"/>
    </source>
</evidence>
<accession>A0A7X6D072</accession>
<dbReference type="AlphaFoldDB" id="A0A7X6D072"/>
<dbReference type="SUPFAM" id="SSF54913">
    <property type="entry name" value="GlnB-like"/>
    <property type="match status" value="1"/>
</dbReference>
<evidence type="ECO:0000313" key="3">
    <source>
        <dbReference type="Proteomes" id="UP000578686"/>
    </source>
</evidence>
<dbReference type="GO" id="GO:0010038">
    <property type="term" value="P:response to metal ion"/>
    <property type="evidence" value="ECO:0007669"/>
    <property type="project" value="InterPro"/>
</dbReference>
<gene>
    <name evidence="2" type="ORF">HCN56_09220</name>
</gene>
<comment type="similarity">
    <text evidence="1">Belongs to the CutA family.</text>
</comment>
<proteinExistence type="inferred from homology"/>
<dbReference type="PANTHER" id="PTHR23419:SF8">
    <property type="entry name" value="FI09726P"/>
    <property type="match status" value="1"/>
</dbReference>
<dbReference type="Gene3D" id="3.30.70.120">
    <property type="match status" value="1"/>
</dbReference>
<dbReference type="PANTHER" id="PTHR23419">
    <property type="entry name" value="DIVALENT CATION TOLERANCE CUTA-RELATED"/>
    <property type="match status" value="1"/>
</dbReference>
<keyword evidence="3" id="KW-1185">Reference proteome</keyword>
<name>A0A7X6D072_9ACTN</name>
<dbReference type="InterPro" id="IPR004323">
    <property type="entry name" value="Ion_tolerance_CutA"/>
</dbReference>
<evidence type="ECO:0000313" key="2">
    <source>
        <dbReference type="EMBL" id="NJQ05750.1"/>
    </source>
</evidence>
<dbReference type="Pfam" id="PF03091">
    <property type="entry name" value="CutA1"/>
    <property type="match status" value="1"/>
</dbReference>
<dbReference type="EMBL" id="JAAVJD010000049">
    <property type="protein sequence ID" value="NJQ05750.1"/>
    <property type="molecule type" value="Genomic_DNA"/>
</dbReference>
<dbReference type="InterPro" id="IPR011322">
    <property type="entry name" value="N-reg_PII-like_a/b"/>
</dbReference>
<organism evidence="2 3">
    <name type="scientific">Streptomyces lonarensis</name>
    <dbReference type="NCBI Taxonomy" id="700599"/>
    <lineage>
        <taxon>Bacteria</taxon>
        <taxon>Bacillati</taxon>
        <taxon>Actinomycetota</taxon>
        <taxon>Actinomycetes</taxon>
        <taxon>Kitasatosporales</taxon>
        <taxon>Streptomycetaceae</taxon>
        <taxon>Streptomyces</taxon>
    </lineage>
</organism>
<dbReference type="RefSeq" id="WP_167969030.1">
    <property type="nucleotide sequence ID" value="NZ_JAAVJD010000049.1"/>
</dbReference>
<protein>
    <submittedName>
        <fullName evidence="2">Divalent-cation tolerance protein CutA</fullName>
    </submittedName>
</protein>
<dbReference type="Proteomes" id="UP000578686">
    <property type="component" value="Unassembled WGS sequence"/>
</dbReference>